<evidence type="ECO:0000313" key="2">
    <source>
        <dbReference type="EMBL" id="OTY58451.1"/>
    </source>
</evidence>
<evidence type="ECO:0000313" key="3">
    <source>
        <dbReference type="Proteomes" id="UP000195129"/>
    </source>
</evidence>
<dbReference type="SMART" id="SM00901">
    <property type="entry name" value="FRG"/>
    <property type="match status" value="1"/>
</dbReference>
<name>A0A9X6F9Q2_BACTU</name>
<protein>
    <submittedName>
        <fullName evidence="2">FRG domain-containing protein</fullName>
    </submittedName>
</protein>
<dbReference type="EMBL" id="NFDN01000055">
    <property type="protein sequence ID" value="OTY58451.1"/>
    <property type="molecule type" value="Genomic_DNA"/>
</dbReference>
<proteinExistence type="predicted"/>
<dbReference type="Proteomes" id="UP000195129">
    <property type="component" value="Unassembled WGS sequence"/>
</dbReference>
<gene>
    <name evidence="2" type="ORF">BK746_13510</name>
</gene>
<dbReference type="Pfam" id="PF08867">
    <property type="entry name" value="FRG"/>
    <property type="match status" value="1"/>
</dbReference>
<organism evidence="2 3">
    <name type="scientific">Bacillus thuringiensis serovar yosoo</name>
    <dbReference type="NCBI Taxonomy" id="180848"/>
    <lineage>
        <taxon>Bacteria</taxon>
        <taxon>Bacillati</taxon>
        <taxon>Bacillota</taxon>
        <taxon>Bacilli</taxon>
        <taxon>Bacillales</taxon>
        <taxon>Bacillaceae</taxon>
        <taxon>Bacillus</taxon>
        <taxon>Bacillus cereus group</taxon>
    </lineage>
</organism>
<dbReference type="InterPro" id="IPR014966">
    <property type="entry name" value="FRG-dom"/>
</dbReference>
<comment type="caution">
    <text evidence="2">The sequence shown here is derived from an EMBL/GenBank/DDBJ whole genome shotgun (WGS) entry which is preliminary data.</text>
</comment>
<feature type="domain" description="FRG" evidence="1">
    <location>
        <begin position="36"/>
        <end position="133"/>
    </location>
</feature>
<dbReference type="AlphaFoldDB" id="A0A9X6F9Q2"/>
<evidence type="ECO:0000259" key="1">
    <source>
        <dbReference type="SMART" id="SM00901"/>
    </source>
</evidence>
<reference evidence="2 3" key="1">
    <citation type="submission" date="2016-10" db="EMBL/GenBank/DDBJ databases">
        <title>Comparative genomics of Bacillus thuringiensis reveals a path to pathogens against multiple invertebrate hosts.</title>
        <authorList>
            <person name="Zheng J."/>
            <person name="Gao Q."/>
            <person name="Liu H."/>
            <person name="Peng D."/>
            <person name="Ruan L."/>
            <person name="Sun M."/>
        </authorList>
    </citation>
    <scope>NUCLEOTIDE SEQUENCE [LARGE SCALE GENOMIC DNA]</scope>
    <source>
        <strain evidence="2">BGSC 4CA1</strain>
    </source>
</reference>
<accession>A0A9X6F9Q2</accession>
<sequence length="353" mass="42267">MRRNEMEQKEDSLFNLLLEIEKETKELKKSLRISNSKSIIAFRGEPRDYEGTKLLPSLYRQKLTVQQEIKLFDLLNDYNVIDREEKTNLQKAIAAQHYLATSRLLDITFNALVAIYFATSYEKEKQDKDGYLYIFCLPQHFSPSSEYIEKYYDDMLKENRNELILKKNFKVVTHGCFNERIKLQKGGFIFFPASNITRIPSCFYRKIKIKGRNKEFIRKQLAEYFAVYESTLFPEKDKLSDVIFEGIKKDFGLENTENSIESELNSYFENLVYEINSYVYKQELTQELKKYVMRRLRKYEQDLFFALDQLEEKIEKEGTSRLLDVKRKARHDFENLRAYVKRELEKCSYQVEI</sequence>